<dbReference type="GO" id="GO:0005840">
    <property type="term" value="C:ribosome"/>
    <property type="evidence" value="ECO:0007669"/>
    <property type="project" value="UniProtKB-KW"/>
</dbReference>
<dbReference type="InterPro" id="IPR020814">
    <property type="entry name" value="Ribosomal_S6_plastid/chlpt"/>
</dbReference>
<dbReference type="EMBL" id="CP040825">
    <property type="protein sequence ID" value="QCZ36607.1"/>
    <property type="molecule type" value="Genomic_DNA"/>
</dbReference>
<dbReference type="InterPro" id="IPR014717">
    <property type="entry name" value="Transl_elong_EF1B/ribsomal_bS6"/>
</dbReference>
<dbReference type="Pfam" id="PF01250">
    <property type="entry name" value="Ribosomal_S6"/>
    <property type="match status" value="1"/>
</dbReference>
<gene>
    <name evidence="4 5" type="primary">rpsF</name>
    <name evidence="5" type="ORF">FG904_01060</name>
</gene>
<protein>
    <recommendedName>
        <fullName evidence="3 4">Small ribosomal subunit protein bS6</fullName>
    </recommendedName>
</protein>
<evidence type="ECO:0000256" key="4">
    <source>
        <dbReference type="HAMAP-Rule" id="MF_00360"/>
    </source>
</evidence>
<dbReference type="NCBIfam" id="TIGR00166">
    <property type="entry name" value="S6"/>
    <property type="match status" value="1"/>
</dbReference>
<dbReference type="Proteomes" id="UP000305457">
    <property type="component" value="Chromosome"/>
</dbReference>
<comment type="function">
    <text evidence="2 4">Binds together with bS18 to 16S ribosomal RNA.</text>
</comment>
<dbReference type="SUPFAM" id="SSF54995">
    <property type="entry name" value="Ribosomal protein S6"/>
    <property type="match status" value="1"/>
</dbReference>
<dbReference type="RefSeq" id="WP_139592090.1">
    <property type="nucleotide sequence ID" value="NZ_CP040825.1"/>
</dbReference>
<keyword evidence="4" id="KW-0699">rRNA-binding</keyword>
<dbReference type="OrthoDB" id="9812702at2"/>
<dbReference type="GO" id="GO:0003735">
    <property type="term" value="F:structural constituent of ribosome"/>
    <property type="evidence" value="ECO:0007669"/>
    <property type="project" value="InterPro"/>
</dbReference>
<dbReference type="InterPro" id="IPR035980">
    <property type="entry name" value="Ribosomal_bS6_sf"/>
</dbReference>
<evidence type="ECO:0000313" key="6">
    <source>
        <dbReference type="Proteomes" id="UP000305457"/>
    </source>
</evidence>
<keyword evidence="4" id="KW-0687">Ribonucleoprotein</keyword>
<dbReference type="InterPro" id="IPR000529">
    <property type="entry name" value="Ribosomal_bS6"/>
</dbReference>
<keyword evidence="4 5" id="KW-0689">Ribosomal protein</keyword>
<evidence type="ECO:0000256" key="1">
    <source>
        <dbReference type="ARBA" id="ARBA00009512"/>
    </source>
</evidence>
<comment type="similarity">
    <text evidence="1 4">Belongs to the bacterial ribosomal protein bS6 family.</text>
</comment>
<dbReference type="GO" id="GO:0019843">
    <property type="term" value="F:rRNA binding"/>
    <property type="evidence" value="ECO:0007669"/>
    <property type="project" value="UniProtKB-UniRule"/>
</dbReference>
<evidence type="ECO:0000256" key="3">
    <source>
        <dbReference type="ARBA" id="ARBA00035294"/>
    </source>
</evidence>
<evidence type="ECO:0000313" key="5">
    <source>
        <dbReference type="EMBL" id="QCZ36607.1"/>
    </source>
</evidence>
<accession>A0A5B7XVA1</accession>
<dbReference type="GO" id="GO:0006412">
    <property type="term" value="P:translation"/>
    <property type="evidence" value="ECO:0007669"/>
    <property type="project" value="UniProtKB-UniRule"/>
</dbReference>
<dbReference type="CDD" id="cd00473">
    <property type="entry name" value="bS6"/>
    <property type="match status" value="1"/>
</dbReference>
<dbReference type="HAMAP" id="MF_00360">
    <property type="entry name" value="Ribosomal_bS6"/>
    <property type="match status" value="1"/>
</dbReference>
<dbReference type="Gene3D" id="3.30.70.60">
    <property type="match status" value="1"/>
</dbReference>
<dbReference type="GO" id="GO:1990904">
    <property type="term" value="C:ribonucleoprotein complex"/>
    <property type="evidence" value="ECO:0007669"/>
    <property type="project" value="UniProtKB-KW"/>
</dbReference>
<name>A0A5B7XVA1_9MOLU</name>
<organism evidence="5 6">
    <name type="scientific">Mycoplasma nasistruthionis</name>
    <dbReference type="NCBI Taxonomy" id="353852"/>
    <lineage>
        <taxon>Bacteria</taxon>
        <taxon>Bacillati</taxon>
        <taxon>Mycoplasmatota</taxon>
        <taxon>Mollicutes</taxon>
        <taxon>Mycoplasmataceae</taxon>
        <taxon>Mycoplasma</taxon>
    </lineage>
</organism>
<proteinExistence type="inferred from homology"/>
<dbReference type="AlphaFoldDB" id="A0A5B7XVA1"/>
<sequence length="93" mass="10699">MHKYEIMAIVNPKADVAVYTSIVEEVFGKENVSKLEKLEKNELAYEINKSKHAQYVLALVEAKGESMAEFTRRTNIVKDIWRTLVINLDSEKV</sequence>
<dbReference type="KEGG" id="mnh:FG904_01060"/>
<reference evidence="5 6" key="1">
    <citation type="submission" date="2019-06" db="EMBL/GenBank/DDBJ databases">
        <title>Mycoplasma sp. 2F1A isolated from ostrich.</title>
        <authorList>
            <person name="Spergser J."/>
        </authorList>
    </citation>
    <scope>NUCLEOTIDE SEQUENCE [LARGE SCALE GENOMIC DNA]</scope>
    <source>
        <strain evidence="5 6">2F1A</strain>
    </source>
</reference>
<keyword evidence="4" id="KW-0694">RNA-binding</keyword>
<evidence type="ECO:0000256" key="2">
    <source>
        <dbReference type="ARBA" id="ARBA00035104"/>
    </source>
</evidence>